<gene>
    <name evidence="3" type="primary">ku</name>
    <name evidence="6" type="ORF">ABWK59_06790</name>
</gene>
<dbReference type="EMBL" id="CP159872">
    <property type="protein sequence ID" value="XCM78657.1"/>
    <property type="molecule type" value="Genomic_DNA"/>
</dbReference>
<dbReference type="InterPro" id="IPR009187">
    <property type="entry name" value="Prok_Ku"/>
</dbReference>
<keyword evidence="1 3" id="KW-0238">DNA-binding</keyword>
<evidence type="ECO:0000256" key="4">
    <source>
        <dbReference type="SAM" id="MobiDB-lite"/>
    </source>
</evidence>
<keyword evidence="2 3" id="KW-0233">DNA recombination</keyword>
<dbReference type="Gene3D" id="2.40.290.10">
    <property type="match status" value="1"/>
</dbReference>
<dbReference type="GO" id="GO:0006310">
    <property type="term" value="P:DNA recombination"/>
    <property type="evidence" value="ECO:0007669"/>
    <property type="project" value="UniProtKB-KW"/>
</dbReference>
<proteinExistence type="inferred from homology"/>
<dbReference type="HAMAP" id="MF_01875">
    <property type="entry name" value="Prokaryotic_Ku"/>
    <property type="match status" value="1"/>
</dbReference>
<sequence length="368" mass="40469">MARPVWTGVLTFGLVTVPVALYTATESHAVRFHQLERGTGDRVRNKRVNERTGEEVAFGDIVKGFELADGEYVVVEPEELEQISPGRSRTIDISGFVDLATVDPIFFDKTYYLGPKGPEYAKIYRLLTEALDRSGKAGLAMFSMRGKEYLTAVRAEGDLLELHTMHFADEVRDPRREIDNLPDEKVELTSQELETAELLIGTLEVEWHPEEYRDTYADQVRKLVEDKAAGREIAVSEGEPAEATNVVDLMDVLRRSLEGAKGGRPADGEGGTAKAAGRRTGGRTAGKESAARPARSPKAPAGTKSTSARTAKQAPAAKKRTTAVKEDLSRLSKADLYKRASDLDIPHRSTMNREQLQEAVRKATRSAA</sequence>
<evidence type="ECO:0000259" key="5">
    <source>
        <dbReference type="SMART" id="SM00559"/>
    </source>
</evidence>
<organism evidence="6">
    <name type="scientific">Kitasatospora camelliae</name>
    <dbReference type="NCBI Taxonomy" id="3156397"/>
    <lineage>
        <taxon>Bacteria</taxon>
        <taxon>Bacillati</taxon>
        <taxon>Actinomycetota</taxon>
        <taxon>Actinomycetes</taxon>
        <taxon>Kitasatosporales</taxon>
        <taxon>Streptomycetaceae</taxon>
        <taxon>Kitasatospora</taxon>
    </lineage>
</organism>
<evidence type="ECO:0000256" key="2">
    <source>
        <dbReference type="ARBA" id="ARBA00023172"/>
    </source>
</evidence>
<feature type="compositionally biased region" description="Basic and acidic residues" evidence="4">
    <location>
        <begin position="323"/>
        <end position="347"/>
    </location>
</feature>
<dbReference type="CDD" id="cd00789">
    <property type="entry name" value="KU_like"/>
    <property type="match status" value="1"/>
</dbReference>
<dbReference type="GO" id="GO:0003690">
    <property type="term" value="F:double-stranded DNA binding"/>
    <property type="evidence" value="ECO:0007669"/>
    <property type="project" value="UniProtKB-UniRule"/>
</dbReference>
<dbReference type="AlphaFoldDB" id="A0AAU8JQU5"/>
<reference evidence="6" key="1">
    <citation type="submission" date="2024-06" db="EMBL/GenBank/DDBJ databases">
        <title>The genome sequences of Kitasatospora sp. strain HUAS MG31.</title>
        <authorList>
            <person name="Mo P."/>
        </authorList>
    </citation>
    <scope>NUCLEOTIDE SEQUENCE</scope>
    <source>
        <strain evidence="6">HUAS MG31</strain>
    </source>
</reference>
<dbReference type="SMART" id="SM00559">
    <property type="entry name" value="Ku78"/>
    <property type="match status" value="1"/>
</dbReference>
<keyword evidence="3" id="KW-0227">DNA damage</keyword>
<keyword evidence="3" id="KW-0234">DNA repair</keyword>
<accession>A0AAU8JQU5</accession>
<feature type="region of interest" description="Disordered" evidence="4">
    <location>
        <begin position="258"/>
        <end position="368"/>
    </location>
</feature>
<protein>
    <recommendedName>
        <fullName evidence="3">Non-homologous end joining protein Ku</fullName>
    </recommendedName>
</protein>
<feature type="domain" description="Ku" evidence="5">
    <location>
        <begin position="53"/>
        <end position="183"/>
    </location>
</feature>
<evidence type="ECO:0000313" key="6">
    <source>
        <dbReference type="EMBL" id="XCM78657.1"/>
    </source>
</evidence>
<dbReference type="InterPro" id="IPR006164">
    <property type="entry name" value="DNA_bd_Ku70/Ku80"/>
</dbReference>
<comment type="subunit">
    <text evidence="3">Homodimer. Interacts with LigD.</text>
</comment>
<dbReference type="Pfam" id="PF02735">
    <property type="entry name" value="Ku"/>
    <property type="match status" value="1"/>
</dbReference>
<comment type="similarity">
    <text evidence="3">Belongs to the prokaryotic Ku family.</text>
</comment>
<dbReference type="SUPFAM" id="SSF100939">
    <property type="entry name" value="SPOC domain-like"/>
    <property type="match status" value="1"/>
</dbReference>
<evidence type="ECO:0000256" key="1">
    <source>
        <dbReference type="ARBA" id="ARBA00023125"/>
    </source>
</evidence>
<evidence type="ECO:0000256" key="3">
    <source>
        <dbReference type="HAMAP-Rule" id="MF_01875"/>
    </source>
</evidence>
<dbReference type="GO" id="GO:0006303">
    <property type="term" value="P:double-strand break repair via nonhomologous end joining"/>
    <property type="evidence" value="ECO:0007669"/>
    <property type="project" value="UniProtKB-UniRule"/>
</dbReference>
<dbReference type="RefSeq" id="WP_354638725.1">
    <property type="nucleotide sequence ID" value="NZ_CP159872.1"/>
</dbReference>
<comment type="function">
    <text evidence="3">With LigD forms a non-homologous end joining (NHEJ) DNA repair enzyme, which repairs dsDNA breaks with reduced fidelity. Binds linear dsDNA with 5'- and 3'- overhangs but not closed circular dsDNA nor ssDNA. Recruits and stimulates the ligase activity of LigD.</text>
</comment>
<name>A0AAU8JQU5_9ACTN</name>
<dbReference type="KEGG" id="kcm:ABWK59_06790"/>
<dbReference type="InterPro" id="IPR016194">
    <property type="entry name" value="SPOC-like_C_dom_sf"/>
</dbReference>
<dbReference type="FunFam" id="2.40.290.10:FF:000004">
    <property type="entry name" value="Non-homologous end joining protein Ku"/>
    <property type="match status" value="1"/>
</dbReference>
<dbReference type="NCBIfam" id="TIGR02772">
    <property type="entry name" value="Ku_bact"/>
    <property type="match status" value="1"/>
</dbReference>
<dbReference type="PANTHER" id="PTHR41251:SF1">
    <property type="entry name" value="NON-HOMOLOGOUS END JOINING PROTEIN KU"/>
    <property type="match status" value="1"/>
</dbReference>
<feature type="compositionally biased region" description="Low complexity" evidence="4">
    <location>
        <begin position="291"/>
        <end position="301"/>
    </location>
</feature>
<dbReference type="PANTHER" id="PTHR41251">
    <property type="entry name" value="NON-HOMOLOGOUS END JOINING PROTEIN KU"/>
    <property type="match status" value="1"/>
</dbReference>